<feature type="transmembrane region" description="Helical" evidence="9">
    <location>
        <begin position="363"/>
        <end position="385"/>
    </location>
</feature>
<dbReference type="InterPro" id="IPR005828">
    <property type="entry name" value="MFS_sugar_transport-like"/>
</dbReference>
<dbReference type="OrthoDB" id="4142200at2759"/>
<dbReference type="InterPro" id="IPR050549">
    <property type="entry name" value="MFS_Trehalose_Transporter"/>
</dbReference>
<dbReference type="PANTHER" id="PTHR48021:SF1">
    <property type="entry name" value="GH07001P-RELATED"/>
    <property type="match status" value="1"/>
</dbReference>
<organism evidence="11 12">
    <name type="scientific">Folsomia candida</name>
    <name type="common">Springtail</name>
    <dbReference type="NCBI Taxonomy" id="158441"/>
    <lineage>
        <taxon>Eukaryota</taxon>
        <taxon>Metazoa</taxon>
        <taxon>Ecdysozoa</taxon>
        <taxon>Arthropoda</taxon>
        <taxon>Hexapoda</taxon>
        <taxon>Collembola</taxon>
        <taxon>Entomobryomorpha</taxon>
        <taxon>Isotomoidea</taxon>
        <taxon>Isotomidae</taxon>
        <taxon>Proisotominae</taxon>
        <taxon>Folsomia</taxon>
    </lineage>
</organism>
<dbReference type="GO" id="GO:0005886">
    <property type="term" value="C:plasma membrane"/>
    <property type="evidence" value="ECO:0007669"/>
    <property type="project" value="UniProtKB-SubCell"/>
</dbReference>
<evidence type="ECO:0000256" key="9">
    <source>
        <dbReference type="SAM" id="Phobius"/>
    </source>
</evidence>
<dbReference type="EMBL" id="LNIX01000028">
    <property type="protein sequence ID" value="OXA41778.1"/>
    <property type="molecule type" value="Genomic_DNA"/>
</dbReference>
<dbReference type="PROSITE" id="PS50850">
    <property type="entry name" value="MFS"/>
    <property type="match status" value="1"/>
</dbReference>
<dbReference type="InterPro" id="IPR036259">
    <property type="entry name" value="MFS_trans_sf"/>
</dbReference>
<evidence type="ECO:0000256" key="1">
    <source>
        <dbReference type="ARBA" id="ARBA00004651"/>
    </source>
</evidence>
<comment type="similarity">
    <text evidence="8">Belongs to the major facilitator superfamily. Sugar transporter (TC 2.A.1.1) family.</text>
</comment>
<dbReference type="AlphaFoldDB" id="A0A226DA63"/>
<dbReference type="Pfam" id="PF00083">
    <property type="entry name" value="Sugar_tr"/>
    <property type="match status" value="1"/>
</dbReference>
<sequence>MSGGLVPLGAMAGSLFALMPLAKLGARRTIFLFGSPALIFSWIIIGCANSVHMIFVGRFLGGVGTGIVIACAPLYVLEVASVSIRGRLGILPQFLMILGILTSYIFGSFLNWRYLSLACGLISLPSVILLIFTPDSPNWLVSKSCDDKALRVLQNLHGTNNAALLLQDLQDKFVQRLSQSNKIGGARKSMINSGMIKASAVALGIISFQQLTGINGVTFYAVTIFRESSGNGEMDAHFPSIILASTQLIASFISTLLVERYGRKILLTISSILITIAGGCLGSFFYFFSTSSPEYLCWIPLALLILFAFGFAIGFGPVAWILIAEILPQETRHIMNPLIIAYNWFCVFLVTKSFPLLLLEIKIYGIFWLYATIAFLGLLFVTIFVPETKGKTSEQIKNCFEKQSSVINNNNDHFNELKVILSNGNN</sequence>
<reference evidence="11 12" key="1">
    <citation type="submission" date="2015-12" db="EMBL/GenBank/DDBJ databases">
        <title>The genome of Folsomia candida.</title>
        <authorList>
            <person name="Faddeeva A."/>
            <person name="Derks M.F."/>
            <person name="Anvar Y."/>
            <person name="Smit S."/>
            <person name="Van Straalen N."/>
            <person name="Roelofs D."/>
        </authorList>
    </citation>
    <scope>NUCLEOTIDE SEQUENCE [LARGE SCALE GENOMIC DNA]</scope>
    <source>
        <strain evidence="11 12">VU population</strain>
        <tissue evidence="11">Whole body</tissue>
    </source>
</reference>
<comment type="subcellular location">
    <subcellularLocation>
        <location evidence="1">Cell membrane</location>
        <topology evidence="1">Multi-pass membrane protein</topology>
    </subcellularLocation>
</comment>
<dbReference type="InterPro" id="IPR003663">
    <property type="entry name" value="Sugar/inositol_transpt"/>
</dbReference>
<dbReference type="Proteomes" id="UP000198287">
    <property type="component" value="Unassembled WGS sequence"/>
</dbReference>
<keyword evidence="6 9" id="KW-1133">Transmembrane helix</keyword>
<comment type="caution">
    <text evidence="11">The sequence shown here is derived from an EMBL/GenBank/DDBJ whole genome shotgun (WGS) entry which is preliminary data.</text>
</comment>
<feature type="transmembrane region" description="Helical" evidence="9">
    <location>
        <begin position="265"/>
        <end position="286"/>
    </location>
</feature>
<dbReference type="FunFam" id="1.20.1250.20:FF:000218">
    <property type="entry name" value="facilitated trehalose transporter Tret1"/>
    <property type="match status" value="1"/>
</dbReference>
<dbReference type="InterPro" id="IPR005829">
    <property type="entry name" value="Sugar_transporter_CS"/>
</dbReference>
<evidence type="ECO:0000256" key="3">
    <source>
        <dbReference type="ARBA" id="ARBA00022475"/>
    </source>
</evidence>
<evidence type="ECO:0000313" key="11">
    <source>
        <dbReference type="EMBL" id="OXA41778.1"/>
    </source>
</evidence>
<evidence type="ECO:0000256" key="6">
    <source>
        <dbReference type="ARBA" id="ARBA00022989"/>
    </source>
</evidence>
<name>A0A226DA63_FOLCA</name>
<evidence type="ECO:0000256" key="7">
    <source>
        <dbReference type="ARBA" id="ARBA00023136"/>
    </source>
</evidence>
<keyword evidence="12" id="KW-1185">Reference proteome</keyword>
<dbReference type="PRINTS" id="PR00171">
    <property type="entry name" value="SUGRTRNSPORT"/>
</dbReference>
<feature type="transmembrane region" description="Helical" evidence="9">
    <location>
        <begin position="88"/>
        <end position="106"/>
    </location>
</feature>
<evidence type="ECO:0000256" key="4">
    <source>
        <dbReference type="ARBA" id="ARBA00022597"/>
    </source>
</evidence>
<feature type="transmembrane region" description="Helical" evidence="9">
    <location>
        <begin position="57"/>
        <end position="76"/>
    </location>
</feature>
<evidence type="ECO:0000256" key="2">
    <source>
        <dbReference type="ARBA" id="ARBA00022448"/>
    </source>
</evidence>
<evidence type="ECO:0000256" key="8">
    <source>
        <dbReference type="RuleBase" id="RU003346"/>
    </source>
</evidence>
<feature type="transmembrane region" description="Helical" evidence="9">
    <location>
        <begin position="334"/>
        <end position="351"/>
    </location>
</feature>
<keyword evidence="4" id="KW-0762">Sugar transport</keyword>
<feature type="transmembrane region" description="Helical" evidence="9">
    <location>
        <begin position="237"/>
        <end position="258"/>
    </location>
</feature>
<dbReference type="Gene3D" id="1.20.1250.20">
    <property type="entry name" value="MFS general substrate transporter like domains"/>
    <property type="match status" value="1"/>
</dbReference>
<keyword evidence="5 9" id="KW-0812">Transmembrane</keyword>
<dbReference type="PROSITE" id="PS00217">
    <property type="entry name" value="SUGAR_TRANSPORT_2"/>
    <property type="match status" value="1"/>
</dbReference>
<protein>
    <submittedName>
        <fullName evidence="11">Facilitated trehalose transporter Tret1</fullName>
    </submittedName>
</protein>
<dbReference type="OMA" id="WNSFQYL"/>
<keyword evidence="3" id="KW-1003">Cell membrane</keyword>
<dbReference type="SUPFAM" id="SSF103473">
    <property type="entry name" value="MFS general substrate transporter"/>
    <property type="match status" value="1"/>
</dbReference>
<evidence type="ECO:0000313" key="12">
    <source>
        <dbReference type="Proteomes" id="UP000198287"/>
    </source>
</evidence>
<dbReference type="PANTHER" id="PTHR48021">
    <property type="match status" value="1"/>
</dbReference>
<keyword evidence="2 8" id="KW-0813">Transport</keyword>
<feature type="transmembrane region" description="Helical" evidence="9">
    <location>
        <begin position="200"/>
        <end position="225"/>
    </location>
</feature>
<dbReference type="GO" id="GO:0022857">
    <property type="term" value="F:transmembrane transporter activity"/>
    <property type="evidence" value="ECO:0007669"/>
    <property type="project" value="InterPro"/>
</dbReference>
<keyword evidence="7 9" id="KW-0472">Membrane</keyword>
<dbReference type="InterPro" id="IPR020846">
    <property type="entry name" value="MFS_dom"/>
</dbReference>
<proteinExistence type="inferred from homology"/>
<feature type="transmembrane region" description="Helical" evidence="9">
    <location>
        <begin position="29"/>
        <end position="51"/>
    </location>
</feature>
<feature type="transmembrane region" description="Helical" evidence="9">
    <location>
        <begin position="6"/>
        <end position="22"/>
    </location>
</feature>
<accession>A0A226DA63</accession>
<feature type="transmembrane region" description="Helical" evidence="9">
    <location>
        <begin position="298"/>
        <end position="322"/>
    </location>
</feature>
<dbReference type="NCBIfam" id="TIGR00879">
    <property type="entry name" value="SP"/>
    <property type="match status" value="1"/>
</dbReference>
<gene>
    <name evidence="11" type="ORF">Fcan01_23391</name>
</gene>
<feature type="domain" description="Major facilitator superfamily (MFS) profile" evidence="10">
    <location>
        <begin position="1"/>
        <end position="389"/>
    </location>
</feature>
<feature type="transmembrane region" description="Helical" evidence="9">
    <location>
        <begin position="112"/>
        <end position="133"/>
    </location>
</feature>
<evidence type="ECO:0000256" key="5">
    <source>
        <dbReference type="ARBA" id="ARBA00022692"/>
    </source>
</evidence>
<evidence type="ECO:0000259" key="10">
    <source>
        <dbReference type="PROSITE" id="PS50850"/>
    </source>
</evidence>